<dbReference type="Proteomes" id="UP000269396">
    <property type="component" value="Unassembled WGS sequence"/>
</dbReference>
<dbReference type="EMBL" id="UZAL01033366">
    <property type="protein sequence ID" value="VDP63205.1"/>
    <property type="molecule type" value="Genomic_DNA"/>
</dbReference>
<feature type="compositionally biased region" description="Polar residues" evidence="1">
    <location>
        <begin position="249"/>
        <end position="263"/>
    </location>
</feature>
<name>A0A183PG17_9TREM</name>
<evidence type="ECO:0000313" key="3">
    <source>
        <dbReference type="Proteomes" id="UP000269396"/>
    </source>
</evidence>
<reference evidence="2 3" key="1">
    <citation type="submission" date="2018-11" db="EMBL/GenBank/DDBJ databases">
        <authorList>
            <consortium name="Pathogen Informatics"/>
        </authorList>
    </citation>
    <scope>NUCLEOTIDE SEQUENCE [LARGE SCALE GENOMIC DNA]</scope>
    <source>
        <strain>Denwood</strain>
        <strain evidence="3">Zambia</strain>
    </source>
</reference>
<dbReference type="SUPFAM" id="SSF51206">
    <property type="entry name" value="cAMP-binding domain-like"/>
    <property type="match status" value="1"/>
</dbReference>
<sequence>MDEDSTFIRMLAIVPAHRSPQENAFIFGYLRTIEGLNLSGPSSAYRDDELRAISRYARHRRVPGDMLLYHTGEWCDSWFILISGSVLIESSMFLPRSYFGTRTNGNFYRRNDCLVLEPSDLVVIDYLDNHSLPISFTNTHHLAVAPSKHRVLGLSRLNLATRVTSHTHSLDRAPVSFNDNDTSREILSNDRYSESSHSISSSLKIQSLLNFDQSKLQRRPTRSTQADAINSLKSLYLSDTSSTHSFSSGGIQNNSSHGRSTHSCVLKSPEKRNKKIGYNYPKWYKTGSDNSHCMDSEGDDNAVDDDDDDDEEEEEEVDEDEELESSSHESIRDAFWESILKLPSDRTQEDVDLLLGNVEQLPVSIRK</sequence>
<accession>A0A183PG17</accession>
<protein>
    <submittedName>
        <fullName evidence="2">Uncharacterized protein</fullName>
    </submittedName>
</protein>
<dbReference type="Gene3D" id="2.60.120.10">
    <property type="entry name" value="Jelly Rolls"/>
    <property type="match status" value="1"/>
</dbReference>
<dbReference type="InterPro" id="IPR018490">
    <property type="entry name" value="cNMP-bd_dom_sf"/>
</dbReference>
<organism evidence="2 3">
    <name type="scientific">Schistosoma mattheei</name>
    <dbReference type="NCBI Taxonomy" id="31246"/>
    <lineage>
        <taxon>Eukaryota</taxon>
        <taxon>Metazoa</taxon>
        <taxon>Spiralia</taxon>
        <taxon>Lophotrochozoa</taxon>
        <taxon>Platyhelminthes</taxon>
        <taxon>Trematoda</taxon>
        <taxon>Digenea</taxon>
        <taxon>Strigeidida</taxon>
        <taxon>Schistosomatoidea</taxon>
        <taxon>Schistosomatidae</taxon>
        <taxon>Schistosoma</taxon>
    </lineage>
</organism>
<keyword evidence="3" id="KW-1185">Reference proteome</keyword>
<dbReference type="STRING" id="31246.A0A183PG17"/>
<feature type="region of interest" description="Disordered" evidence="1">
    <location>
        <begin position="243"/>
        <end position="270"/>
    </location>
</feature>
<evidence type="ECO:0000256" key="1">
    <source>
        <dbReference type="SAM" id="MobiDB-lite"/>
    </source>
</evidence>
<feature type="region of interest" description="Disordered" evidence="1">
    <location>
        <begin position="287"/>
        <end position="330"/>
    </location>
</feature>
<proteinExistence type="predicted"/>
<feature type="compositionally biased region" description="Acidic residues" evidence="1">
    <location>
        <begin position="296"/>
        <end position="324"/>
    </location>
</feature>
<evidence type="ECO:0000313" key="2">
    <source>
        <dbReference type="EMBL" id="VDP63205.1"/>
    </source>
</evidence>
<gene>
    <name evidence="2" type="ORF">SMTD_LOCUS13303</name>
</gene>
<dbReference type="AlphaFoldDB" id="A0A183PG17"/>
<dbReference type="InterPro" id="IPR014710">
    <property type="entry name" value="RmlC-like_jellyroll"/>
</dbReference>